<dbReference type="SMART" id="SM00388">
    <property type="entry name" value="HisKA"/>
    <property type="match status" value="1"/>
</dbReference>
<comment type="catalytic activity">
    <reaction evidence="1">
        <text>ATP + protein L-histidine = ADP + protein N-phospho-L-histidine.</text>
        <dbReference type="EC" id="2.7.13.3"/>
    </reaction>
</comment>
<feature type="domain" description="PAS" evidence="8">
    <location>
        <begin position="317"/>
        <end position="387"/>
    </location>
</feature>
<organism evidence="10">
    <name type="scientific">mine drainage metagenome</name>
    <dbReference type="NCBI Taxonomy" id="410659"/>
    <lineage>
        <taxon>unclassified sequences</taxon>
        <taxon>metagenomes</taxon>
        <taxon>ecological metagenomes</taxon>
    </lineage>
</organism>
<dbReference type="EMBL" id="MLJW01000052">
    <property type="protein sequence ID" value="OIR05176.1"/>
    <property type="molecule type" value="Genomic_DNA"/>
</dbReference>
<dbReference type="InterPro" id="IPR001789">
    <property type="entry name" value="Sig_transdc_resp-reg_receiver"/>
</dbReference>
<dbReference type="InterPro" id="IPR052162">
    <property type="entry name" value="Sensor_kinase/Photoreceptor"/>
</dbReference>
<gene>
    <name evidence="10" type="ORF">GALL_127340</name>
</gene>
<dbReference type="SMART" id="SM00387">
    <property type="entry name" value="HATPase_c"/>
    <property type="match status" value="1"/>
</dbReference>
<evidence type="ECO:0000259" key="8">
    <source>
        <dbReference type="PROSITE" id="PS50112"/>
    </source>
</evidence>
<dbReference type="InterPro" id="IPR013656">
    <property type="entry name" value="PAS_4"/>
</dbReference>
<evidence type="ECO:0000259" key="7">
    <source>
        <dbReference type="PROSITE" id="PS50110"/>
    </source>
</evidence>
<dbReference type="CDD" id="cd00130">
    <property type="entry name" value="PAS"/>
    <property type="match status" value="5"/>
</dbReference>
<sequence>MNAPPPSDESERLKALEAYEILDTPPEAQFDELAALAAEICGMPIALVTLVDADRQWFKARVGFDVSETPREHSFCAHAFAEEGLLLVPDATKDARFADNPLVTGDPHIRFYAGAPLVTESGHTLGTLCVLDRRPRELPERNQEALRALGRLAMARLELRRKVSRSGRIESAIQGVTDLLRGSERRLREVETAARMAARLARIGAWGVDLPSLRVQWSDEVRSLYGVGPEFIPSLEGWLASFPDGDRARLRQAFDACAASGEPFDLEAGMNSAPRGSCWVRVVGEAVQAEDRRVVQIRGAIQDITAQKRDEDDRRRLGDSLATTLESITDAFMTMDRTWRFTYLNREAERVLQRSRADLLGRVIWDEFAQARGSVFESEYERALRERVAVSFDAFYAPLATWFSVRAYPTEDGLAVYFRDVTRERQATEALRTSEGRLRLLARATNDALWELDPQSGELWWNDGYERNFGHRAGAGPASISTWERHVHPEDLGRVKEGLRAVLAGGGEVWTCEYRFRRSDGGYAYVLDRGYVLRNAEGAPVRVVGGLTDLTARKSAEEEARRSTERLSRVVEILQEMANPHLEPGETMTLIAARAQELSGADGAMVLLAEGDDLVCTVATGLAANRQGCRLRRGRSLPWLAVLSDSPTVAEDVAADDRIGDPGWMFGDVRSMAAVPFRDEREACGVLVLGGRKDQLFGPADVSNLQILVEAFGAVVQRQRRAVQLRESEAQYRLLFAGNPNPMWVFDRESLRFVAVNEAAVKAYGYSEADFLGMSVLEVLAPEVRQSVSEVLRSGEYSGKFSAADRHVTRDGRLLDVEEVSDDIEFRGRRSRIVLAMDVTKRVRAEHEAERANRATRMLSRCNEALIRADSEEDLLSRICTLAVEVGDYRMAWVGYAQDDVQRTILPKAHAGEDQGYLASIRLSWADDSPSGAGPAARVVRSGIPVVVPDIAVDPGFVMKEEARQRGFRSVVCLPLKDGERTFGILVLYVNEARIIPAEEMVLLRELADNLAYGILTLRAREERRRTHDAVLAMAKGVSASTGVEFLERLTSSMVEALGADGAFVAELVGAEGRAARTLCAVVDGRRVPDFEYALAGTPCGQLRTADLCVVASGVQARYPDVELHARLGIEAYVGVRLATASGNLLGLMFVLFRRPLAQQDFVVSTMRIFASRVAAEMERQSADAKTREQAALLDKAQDAIVVRDLDHRIGYWNRSAERLYGWTAGEVLGRSIRELIYAEPSAFDRAFDRVMSDGEWVGEIRQVCRDGRVVAVEGHWTLVRDEAGKPVSILAINTDITERKKLEEQFLRAQRMESLGTLAGGIAHDLNNLLAPITMGVGLLKRMELPPKGVSVVENIERSAGRGADLVRQVLSFARGVDGVRLPVALQRIVEEVATIARTTFPKNIVIETSVAPGTAHILAEPTQVNQVFLNLCLNARDAMPSGGRLTLSAENVLIDRQFAVMTGGIQPGRYVVARVADTGTGIPAGVLDRIFEPFFTTKELGKGTGLGLSTALGIVRSHGGFVDVRSEQGAGSTFLVYLPAHESTAPAESDERRSAPLPRGSGELVLVVDDEVAIRDITRHTLESFGYRVLLAEDGAQAVSVYAERRDEIALVVTDMMMPVMDGVALAVALRRLDPGVRVVGMSGLGDAAQMARATEAGVRHFIPKPFSAESVLRILRAVLSEDAGNSAEGSHI</sequence>
<name>A0A1J5SMC8_9ZZZZ</name>
<dbReference type="InterPro" id="IPR000700">
    <property type="entry name" value="PAS-assoc_C"/>
</dbReference>
<feature type="domain" description="PAS" evidence="8">
    <location>
        <begin position="434"/>
        <end position="506"/>
    </location>
</feature>
<evidence type="ECO:0000256" key="4">
    <source>
        <dbReference type="ARBA" id="ARBA00022679"/>
    </source>
</evidence>
<dbReference type="SMART" id="SM00065">
    <property type="entry name" value="GAF"/>
    <property type="match status" value="4"/>
</dbReference>
<dbReference type="GO" id="GO:0000155">
    <property type="term" value="F:phosphorelay sensor kinase activity"/>
    <property type="evidence" value="ECO:0007669"/>
    <property type="project" value="InterPro"/>
</dbReference>
<dbReference type="Gene3D" id="3.30.450.40">
    <property type="match status" value="4"/>
</dbReference>
<dbReference type="EC" id="2.7.13.3" evidence="2"/>
<dbReference type="InterPro" id="IPR005467">
    <property type="entry name" value="His_kinase_dom"/>
</dbReference>
<dbReference type="GO" id="GO:0006355">
    <property type="term" value="P:regulation of DNA-templated transcription"/>
    <property type="evidence" value="ECO:0007669"/>
    <property type="project" value="InterPro"/>
</dbReference>
<dbReference type="Pfam" id="PF02518">
    <property type="entry name" value="HATPase_c"/>
    <property type="match status" value="1"/>
</dbReference>
<dbReference type="PROSITE" id="PS50113">
    <property type="entry name" value="PAC"/>
    <property type="match status" value="2"/>
</dbReference>
<dbReference type="InterPro" id="IPR001610">
    <property type="entry name" value="PAC"/>
</dbReference>
<dbReference type="PROSITE" id="PS50109">
    <property type="entry name" value="HIS_KIN"/>
    <property type="match status" value="1"/>
</dbReference>
<dbReference type="InterPro" id="IPR013767">
    <property type="entry name" value="PAS_fold"/>
</dbReference>
<dbReference type="CDD" id="cd00082">
    <property type="entry name" value="HisKA"/>
    <property type="match status" value="1"/>
</dbReference>
<dbReference type="Pfam" id="PF13185">
    <property type="entry name" value="GAF_2"/>
    <property type="match status" value="2"/>
</dbReference>
<dbReference type="PRINTS" id="PR00344">
    <property type="entry name" value="BCTRLSENSOR"/>
</dbReference>
<keyword evidence="3" id="KW-0597">Phosphoprotein</keyword>
<dbReference type="Pfam" id="PF01590">
    <property type="entry name" value="GAF"/>
    <property type="match status" value="1"/>
</dbReference>
<dbReference type="CDD" id="cd17546">
    <property type="entry name" value="REC_hyHK_CKI1_RcsC-like"/>
    <property type="match status" value="1"/>
</dbReference>
<dbReference type="Pfam" id="PF00072">
    <property type="entry name" value="Response_reg"/>
    <property type="match status" value="1"/>
</dbReference>
<keyword evidence="4" id="KW-0808">Transferase</keyword>
<evidence type="ECO:0000256" key="1">
    <source>
        <dbReference type="ARBA" id="ARBA00000085"/>
    </source>
</evidence>
<dbReference type="Gene3D" id="3.30.450.20">
    <property type="entry name" value="PAS domain"/>
    <property type="match status" value="5"/>
</dbReference>
<evidence type="ECO:0000259" key="6">
    <source>
        <dbReference type="PROSITE" id="PS50109"/>
    </source>
</evidence>
<evidence type="ECO:0000256" key="5">
    <source>
        <dbReference type="ARBA" id="ARBA00022777"/>
    </source>
</evidence>
<dbReference type="InterPro" id="IPR013655">
    <property type="entry name" value="PAS_fold_3"/>
</dbReference>
<accession>A0A1J5SMC8</accession>
<reference evidence="10" key="1">
    <citation type="submission" date="2016-10" db="EMBL/GenBank/DDBJ databases">
        <title>Sequence of Gallionella enrichment culture.</title>
        <authorList>
            <person name="Poehlein A."/>
            <person name="Muehling M."/>
            <person name="Daniel R."/>
        </authorList>
    </citation>
    <scope>NUCLEOTIDE SEQUENCE</scope>
</reference>
<dbReference type="SUPFAM" id="SSF55781">
    <property type="entry name" value="GAF domain-like"/>
    <property type="match status" value="4"/>
</dbReference>
<dbReference type="NCBIfam" id="TIGR00229">
    <property type="entry name" value="sensory_box"/>
    <property type="match status" value="3"/>
</dbReference>
<keyword evidence="5" id="KW-0418">Kinase</keyword>
<dbReference type="SUPFAM" id="SSF55785">
    <property type="entry name" value="PYP-like sensor domain (PAS domain)"/>
    <property type="match status" value="5"/>
</dbReference>
<dbReference type="InterPro" id="IPR035965">
    <property type="entry name" value="PAS-like_dom_sf"/>
</dbReference>
<dbReference type="InterPro" id="IPR003018">
    <property type="entry name" value="GAF"/>
</dbReference>
<dbReference type="PROSITE" id="PS50112">
    <property type="entry name" value="PAS"/>
    <property type="match status" value="4"/>
</dbReference>
<dbReference type="PROSITE" id="PS50110">
    <property type="entry name" value="RESPONSE_REGULATORY"/>
    <property type="match status" value="1"/>
</dbReference>
<dbReference type="Pfam" id="PF08447">
    <property type="entry name" value="PAS_3"/>
    <property type="match status" value="2"/>
</dbReference>
<dbReference type="SUPFAM" id="SSF52172">
    <property type="entry name" value="CheY-like"/>
    <property type="match status" value="1"/>
</dbReference>
<feature type="domain" description="PAS" evidence="8">
    <location>
        <begin position="728"/>
        <end position="799"/>
    </location>
</feature>
<dbReference type="SMART" id="SM00091">
    <property type="entry name" value="PAS"/>
    <property type="match status" value="5"/>
</dbReference>
<dbReference type="InterPro" id="IPR003594">
    <property type="entry name" value="HATPase_dom"/>
</dbReference>
<feature type="domain" description="Histidine kinase" evidence="6">
    <location>
        <begin position="1322"/>
        <end position="1544"/>
    </location>
</feature>
<dbReference type="PANTHER" id="PTHR43304:SF1">
    <property type="entry name" value="PAC DOMAIN-CONTAINING PROTEIN"/>
    <property type="match status" value="1"/>
</dbReference>
<feature type="domain" description="PAC" evidence="9">
    <location>
        <begin position="1257"/>
        <end position="1309"/>
    </location>
</feature>
<dbReference type="Pfam" id="PF00989">
    <property type="entry name" value="PAS"/>
    <property type="match status" value="2"/>
</dbReference>
<comment type="caution">
    <text evidence="10">The sequence shown here is derived from an EMBL/GenBank/DDBJ whole genome shotgun (WGS) entry which is preliminary data.</text>
</comment>
<dbReference type="SMART" id="SM00448">
    <property type="entry name" value="REC"/>
    <property type="match status" value="1"/>
</dbReference>
<dbReference type="Pfam" id="PF08448">
    <property type="entry name" value="PAS_4"/>
    <property type="match status" value="1"/>
</dbReference>
<dbReference type="Gene3D" id="3.30.565.10">
    <property type="entry name" value="Histidine kinase-like ATPase, C-terminal domain"/>
    <property type="match status" value="1"/>
</dbReference>
<proteinExistence type="predicted"/>
<evidence type="ECO:0000256" key="3">
    <source>
        <dbReference type="ARBA" id="ARBA00022553"/>
    </source>
</evidence>
<feature type="domain" description="Response regulatory" evidence="7">
    <location>
        <begin position="1566"/>
        <end position="1682"/>
    </location>
</feature>
<evidence type="ECO:0000313" key="10">
    <source>
        <dbReference type="EMBL" id="OIR05176.1"/>
    </source>
</evidence>
<dbReference type="SUPFAM" id="SSF55874">
    <property type="entry name" value="ATPase domain of HSP90 chaperone/DNA topoisomerase II/histidine kinase"/>
    <property type="match status" value="1"/>
</dbReference>
<dbReference type="InterPro" id="IPR036097">
    <property type="entry name" value="HisK_dim/P_sf"/>
</dbReference>
<protein>
    <recommendedName>
        <fullName evidence="2">histidine kinase</fullName>
        <ecNumber evidence="2">2.7.13.3</ecNumber>
    </recommendedName>
</protein>
<dbReference type="InterPro" id="IPR003661">
    <property type="entry name" value="HisK_dim/P_dom"/>
</dbReference>
<dbReference type="SUPFAM" id="SSF47384">
    <property type="entry name" value="Homodimeric domain of signal transducing histidine kinase"/>
    <property type="match status" value="1"/>
</dbReference>
<dbReference type="Gene3D" id="1.10.287.130">
    <property type="match status" value="1"/>
</dbReference>
<dbReference type="Pfam" id="PF00512">
    <property type="entry name" value="HisKA"/>
    <property type="match status" value="1"/>
</dbReference>
<dbReference type="InterPro" id="IPR000014">
    <property type="entry name" value="PAS"/>
</dbReference>
<evidence type="ECO:0000259" key="9">
    <source>
        <dbReference type="PROSITE" id="PS50113"/>
    </source>
</evidence>
<feature type="domain" description="PAC" evidence="9">
    <location>
        <begin position="510"/>
        <end position="562"/>
    </location>
</feature>
<dbReference type="InterPro" id="IPR029016">
    <property type="entry name" value="GAF-like_dom_sf"/>
</dbReference>
<evidence type="ECO:0000256" key="2">
    <source>
        <dbReference type="ARBA" id="ARBA00012438"/>
    </source>
</evidence>
<dbReference type="InterPro" id="IPR011006">
    <property type="entry name" value="CheY-like_superfamily"/>
</dbReference>
<feature type="domain" description="PAS" evidence="8">
    <location>
        <begin position="1186"/>
        <end position="1240"/>
    </location>
</feature>
<dbReference type="PANTHER" id="PTHR43304">
    <property type="entry name" value="PHYTOCHROME-LIKE PROTEIN CPH1"/>
    <property type="match status" value="1"/>
</dbReference>
<dbReference type="InterPro" id="IPR004358">
    <property type="entry name" value="Sig_transdc_His_kin-like_C"/>
</dbReference>
<dbReference type="Gene3D" id="3.40.50.2300">
    <property type="match status" value="1"/>
</dbReference>
<dbReference type="SMART" id="SM00086">
    <property type="entry name" value="PAC"/>
    <property type="match status" value="3"/>
</dbReference>
<dbReference type="InterPro" id="IPR036890">
    <property type="entry name" value="HATPase_C_sf"/>
</dbReference>